<dbReference type="Proteomes" id="UP000008898">
    <property type="component" value="Chromosome"/>
</dbReference>
<organism evidence="1 2">
    <name type="scientific">Zobellia galactanivorans (strain DSM 12802 / CCUG 47099 / CIP 106680 / NCIMB 13871 / Dsij)</name>
    <dbReference type="NCBI Taxonomy" id="63186"/>
    <lineage>
        <taxon>Bacteria</taxon>
        <taxon>Pseudomonadati</taxon>
        <taxon>Bacteroidota</taxon>
        <taxon>Flavobacteriia</taxon>
        <taxon>Flavobacteriales</taxon>
        <taxon>Flavobacteriaceae</taxon>
        <taxon>Zobellia</taxon>
    </lineage>
</organism>
<dbReference type="KEGG" id="zga:ZOBELLIA_1802"/>
<protein>
    <submittedName>
        <fullName evidence="1">Uncharacterized protein</fullName>
    </submittedName>
</protein>
<dbReference type="EMBL" id="FP476056">
    <property type="protein sequence ID" value="CAZ95855.1"/>
    <property type="molecule type" value="Genomic_DNA"/>
</dbReference>
<accession>G0L4Z4</accession>
<reference evidence="2" key="1">
    <citation type="submission" date="2009-07" db="EMBL/GenBank/DDBJ databases">
        <title>Complete genome sequence of Zobellia galactanivorans Dsij.</title>
        <authorList>
            <consortium name="Genoscope - CEA"/>
        </authorList>
    </citation>
    <scope>NUCLEOTIDE SEQUENCE [LARGE SCALE GENOMIC DNA]</scope>
    <source>
        <strain evidence="2">DSM 12802 / CCUG 47099 / CIP 106680 / NCIMB 13871 / Dsij</strain>
    </source>
</reference>
<dbReference type="STRING" id="63186.ZOBELLIA_1802"/>
<sequence length="68" mass="7842">MQKQLFGCVTPSTINLYRIGLVGITYSNLHDFNKNFQTFTSSKKALRVNFSFYKMQALTGIMIKEMLI</sequence>
<gene>
    <name evidence="1" type="ordered locus">zobellia_1802</name>
</gene>
<reference evidence="1 2" key="2">
    <citation type="journal article" date="2012" name="Environ. Microbiol.">
        <title>Characterization of the first alginolytic operons in a marine bacterium: from their emergence in marine Flavobacteriia to their independent transfers to marine Proteobacteria and human gut Bacteroides.</title>
        <authorList>
            <person name="Thomas F."/>
            <person name="Barbeyron T."/>
            <person name="Tonon T."/>
            <person name="Genicot S."/>
            <person name="Czjzek M."/>
            <person name="Michel G."/>
        </authorList>
    </citation>
    <scope>NUCLEOTIDE SEQUENCE [LARGE SCALE GENOMIC DNA]</scope>
    <source>
        <strain evidence="2">DSM 12802 / CCUG 47099 / CIP 106680 / NCIMB 13871 / Dsij</strain>
    </source>
</reference>
<evidence type="ECO:0000313" key="1">
    <source>
        <dbReference type="EMBL" id="CAZ95855.1"/>
    </source>
</evidence>
<name>G0L4Z4_ZOBGA</name>
<dbReference type="AlphaFoldDB" id="G0L4Z4"/>
<keyword evidence="2" id="KW-1185">Reference proteome</keyword>
<evidence type="ECO:0000313" key="2">
    <source>
        <dbReference type="Proteomes" id="UP000008898"/>
    </source>
</evidence>
<proteinExistence type="predicted"/>
<dbReference type="HOGENOM" id="CLU_2793193_0_0_10"/>